<evidence type="ECO:0000259" key="2">
    <source>
        <dbReference type="Pfam" id="PF00107"/>
    </source>
</evidence>
<dbReference type="Proteomes" id="UP000323917">
    <property type="component" value="Chromosome"/>
</dbReference>
<dbReference type="PANTHER" id="PTHR43401:SF2">
    <property type="entry name" value="L-THREONINE 3-DEHYDROGENASE"/>
    <property type="match status" value="1"/>
</dbReference>
<dbReference type="Pfam" id="PF00107">
    <property type="entry name" value="ADH_zinc_N"/>
    <property type="match status" value="1"/>
</dbReference>
<dbReference type="InterPro" id="IPR013154">
    <property type="entry name" value="ADH-like_N"/>
</dbReference>
<dbReference type="GO" id="GO:0016491">
    <property type="term" value="F:oxidoreductase activity"/>
    <property type="evidence" value="ECO:0007669"/>
    <property type="project" value="UniProtKB-KW"/>
</dbReference>
<keyword evidence="1 4" id="KW-0560">Oxidoreductase</keyword>
<sequence>MKSLVIDRPGSTSIIEKDRPIPGPNDVLLRTRVVGFCGSDLSTYRGLNPLVNYPRVPGHEIGATIESVGTEVPDKWKCGQDVLVLPYTACGRCAACRQGRVNCCQHNETLGVQRDGAMAEYFVAPHDKLLTSSKLSLTEMALVEPLTVGFHAVARGRVTSEDTVAIFGCGAIGLGVIAGAAVRGARVIAIDVDDSKLELACKCGASIGINSLQGSLHEQLQELTEGRGPEVIVEAVGLGQTFRSAVEEVSFAGRVVYIGYAKAPVEYETKFFVMKELDILGSRNAMEEDFQAVIGLLEGGSFPVENVITACVPLLEAGTILHQWSEAPAGFTKIQVDLG</sequence>
<evidence type="ECO:0000259" key="3">
    <source>
        <dbReference type="Pfam" id="PF08240"/>
    </source>
</evidence>
<keyword evidence="5" id="KW-1185">Reference proteome</keyword>
<dbReference type="Pfam" id="PF08240">
    <property type="entry name" value="ADH_N"/>
    <property type="match status" value="1"/>
</dbReference>
<feature type="domain" description="Alcohol dehydrogenase-like C-terminal" evidence="2">
    <location>
        <begin position="171"/>
        <end position="297"/>
    </location>
</feature>
<proteinExistence type="predicted"/>
<accession>A0A5B9QRS5</accession>
<dbReference type="CDD" id="cd08261">
    <property type="entry name" value="Zn_ADH7"/>
    <property type="match status" value="1"/>
</dbReference>
<dbReference type="EC" id="1.-.-.-" evidence="4"/>
<dbReference type="InterPro" id="IPR036291">
    <property type="entry name" value="NAD(P)-bd_dom_sf"/>
</dbReference>
<dbReference type="InterPro" id="IPR013149">
    <property type="entry name" value="ADH-like_C"/>
</dbReference>
<dbReference type="SUPFAM" id="SSF51735">
    <property type="entry name" value="NAD(P)-binding Rossmann-fold domains"/>
    <property type="match status" value="1"/>
</dbReference>
<dbReference type="InterPro" id="IPR050129">
    <property type="entry name" value="Zn_alcohol_dh"/>
</dbReference>
<protein>
    <submittedName>
        <fullName evidence="4">Putative zinc-type alcohol dehydrogenase-like protein YjmD</fullName>
        <ecNumber evidence="4">1.-.-.-</ecNumber>
    </submittedName>
</protein>
<dbReference type="InterPro" id="IPR011032">
    <property type="entry name" value="GroES-like_sf"/>
</dbReference>
<feature type="domain" description="Alcohol dehydrogenase-like N-terminal" evidence="3">
    <location>
        <begin position="23"/>
        <end position="130"/>
    </location>
</feature>
<dbReference type="PANTHER" id="PTHR43401">
    <property type="entry name" value="L-THREONINE 3-DEHYDROGENASE"/>
    <property type="match status" value="1"/>
</dbReference>
<dbReference type="EMBL" id="CP042913">
    <property type="protein sequence ID" value="QEG36683.1"/>
    <property type="molecule type" value="Genomic_DNA"/>
</dbReference>
<dbReference type="AlphaFoldDB" id="A0A5B9QRS5"/>
<evidence type="ECO:0000256" key="1">
    <source>
        <dbReference type="ARBA" id="ARBA00023002"/>
    </source>
</evidence>
<organism evidence="4 5">
    <name type="scientific">Bythopirellula goksoeyrii</name>
    <dbReference type="NCBI Taxonomy" id="1400387"/>
    <lineage>
        <taxon>Bacteria</taxon>
        <taxon>Pseudomonadati</taxon>
        <taxon>Planctomycetota</taxon>
        <taxon>Planctomycetia</taxon>
        <taxon>Pirellulales</taxon>
        <taxon>Lacipirellulaceae</taxon>
        <taxon>Bythopirellula</taxon>
    </lineage>
</organism>
<dbReference type="OrthoDB" id="239596at2"/>
<evidence type="ECO:0000313" key="4">
    <source>
        <dbReference type="EMBL" id="QEG36683.1"/>
    </source>
</evidence>
<dbReference type="Gene3D" id="3.40.50.720">
    <property type="entry name" value="NAD(P)-binding Rossmann-like Domain"/>
    <property type="match status" value="1"/>
</dbReference>
<evidence type="ECO:0000313" key="5">
    <source>
        <dbReference type="Proteomes" id="UP000323917"/>
    </source>
</evidence>
<dbReference type="SUPFAM" id="SSF50129">
    <property type="entry name" value="GroES-like"/>
    <property type="match status" value="1"/>
</dbReference>
<gene>
    <name evidence="4" type="primary">yjmD</name>
    <name evidence="4" type="ORF">Pr1d_40190</name>
</gene>
<dbReference type="Gene3D" id="3.90.180.10">
    <property type="entry name" value="Medium-chain alcohol dehydrogenases, catalytic domain"/>
    <property type="match status" value="1"/>
</dbReference>
<dbReference type="KEGG" id="bgok:Pr1d_40190"/>
<name>A0A5B9QRS5_9BACT</name>
<reference evidence="4 5" key="1">
    <citation type="submission" date="2019-08" db="EMBL/GenBank/DDBJ databases">
        <title>Deep-cultivation of Planctomycetes and their phenomic and genomic characterization uncovers novel biology.</title>
        <authorList>
            <person name="Wiegand S."/>
            <person name="Jogler M."/>
            <person name="Boedeker C."/>
            <person name="Pinto D."/>
            <person name="Vollmers J."/>
            <person name="Rivas-Marin E."/>
            <person name="Kohn T."/>
            <person name="Peeters S.H."/>
            <person name="Heuer A."/>
            <person name="Rast P."/>
            <person name="Oberbeckmann S."/>
            <person name="Bunk B."/>
            <person name="Jeske O."/>
            <person name="Meyerdierks A."/>
            <person name="Storesund J.E."/>
            <person name="Kallscheuer N."/>
            <person name="Luecker S."/>
            <person name="Lage O.M."/>
            <person name="Pohl T."/>
            <person name="Merkel B.J."/>
            <person name="Hornburger P."/>
            <person name="Mueller R.-W."/>
            <person name="Bruemmer F."/>
            <person name="Labrenz M."/>
            <person name="Spormann A.M."/>
            <person name="Op den Camp H."/>
            <person name="Overmann J."/>
            <person name="Amann R."/>
            <person name="Jetten M.S.M."/>
            <person name="Mascher T."/>
            <person name="Medema M.H."/>
            <person name="Devos D.P."/>
            <person name="Kaster A.-K."/>
            <person name="Ovreas L."/>
            <person name="Rohde M."/>
            <person name="Galperin M.Y."/>
            <person name="Jogler C."/>
        </authorList>
    </citation>
    <scope>NUCLEOTIDE SEQUENCE [LARGE SCALE GENOMIC DNA]</scope>
    <source>
        <strain evidence="4 5">Pr1d</strain>
    </source>
</reference>